<reference evidence="1 2" key="1">
    <citation type="submission" date="2020-05" db="EMBL/GenBank/DDBJ databases">
        <title>Complete genome sequence of Gemmatimonas greenlandica TET16.</title>
        <authorList>
            <person name="Zeng Y."/>
        </authorList>
    </citation>
    <scope>NUCLEOTIDE SEQUENCE [LARGE SCALE GENOMIC DNA]</scope>
    <source>
        <strain evidence="1 2">TET16</strain>
    </source>
</reference>
<gene>
    <name evidence="1" type="ORF">HKW67_02660</name>
</gene>
<name>A0A6M4IKV1_9BACT</name>
<keyword evidence="2" id="KW-1185">Reference proteome</keyword>
<dbReference type="AlphaFoldDB" id="A0A6M4IKV1"/>
<accession>A0A6M4IKV1</accession>
<evidence type="ECO:0000313" key="1">
    <source>
        <dbReference type="EMBL" id="QJR34499.1"/>
    </source>
</evidence>
<organism evidence="1 2">
    <name type="scientific">Gemmatimonas groenlandica</name>
    <dbReference type="NCBI Taxonomy" id="2732249"/>
    <lineage>
        <taxon>Bacteria</taxon>
        <taxon>Pseudomonadati</taxon>
        <taxon>Gemmatimonadota</taxon>
        <taxon>Gemmatimonadia</taxon>
        <taxon>Gemmatimonadales</taxon>
        <taxon>Gemmatimonadaceae</taxon>
        <taxon>Gemmatimonas</taxon>
    </lineage>
</organism>
<dbReference type="Proteomes" id="UP000500938">
    <property type="component" value="Chromosome"/>
</dbReference>
<evidence type="ECO:0000313" key="2">
    <source>
        <dbReference type="Proteomes" id="UP000500938"/>
    </source>
</evidence>
<proteinExistence type="predicted"/>
<protein>
    <submittedName>
        <fullName evidence="1">Uncharacterized protein</fullName>
    </submittedName>
</protein>
<sequence length="163" mass="17908">MAKSPTPYRALTPERRLSLVTSALAKHKGARTLYSQRLASKGGGFRAATLMSWPVDKLAREFVRLNAQTPQDELELLQLLYVDLEPQIQITFLDTAGVKHEAGVIPEDLEPPYADAEAVARGAAAVLTQHGDEGRHYLRTLVVYNLPSWPGLDTELAKTETAS</sequence>
<dbReference type="KEGG" id="ggr:HKW67_02660"/>
<dbReference type="RefSeq" id="WP_171223925.1">
    <property type="nucleotide sequence ID" value="NZ_CP053085.1"/>
</dbReference>
<dbReference type="EMBL" id="CP053085">
    <property type="protein sequence ID" value="QJR34499.1"/>
    <property type="molecule type" value="Genomic_DNA"/>
</dbReference>